<keyword evidence="11" id="KW-0472">Membrane</keyword>
<comment type="caution">
    <text evidence="13">The sequence shown here is derived from an EMBL/GenBank/DDBJ whole genome shotgun (WGS) entry which is preliminary data.</text>
</comment>
<keyword evidence="5" id="KW-0808">Transferase</keyword>
<comment type="catalytic activity">
    <reaction evidence="10">
        <text>L-threonyl-[protein] + FAD = FMN-L-threonyl-[protein] + AMP + H(+)</text>
        <dbReference type="Rhea" id="RHEA:36847"/>
        <dbReference type="Rhea" id="RHEA-COMP:11060"/>
        <dbReference type="Rhea" id="RHEA-COMP:11061"/>
        <dbReference type="ChEBI" id="CHEBI:15378"/>
        <dbReference type="ChEBI" id="CHEBI:30013"/>
        <dbReference type="ChEBI" id="CHEBI:57692"/>
        <dbReference type="ChEBI" id="CHEBI:74257"/>
        <dbReference type="ChEBI" id="CHEBI:456215"/>
        <dbReference type="EC" id="2.7.1.180"/>
    </reaction>
</comment>
<evidence type="ECO:0000256" key="3">
    <source>
        <dbReference type="ARBA" id="ARBA00016337"/>
    </source>
</evidence>
<evidence type="ECO:0000313" key="13">
    <source>
        <dbReference type="EMBL" id="SMP77009.1"/>
    </source>
</evidence>
<sequence>MTRRGLCLVAFFVLTCLLPPFVHATGDSGPDFATFQGATMGTTYTVKVSDPPSSDAALDKRWFERTAASIDRELRSVNDQMSTYLKSSELSQFNNSDSTDWFPVSDATAEVVLLALEIGEKSGGLFDVTVGPLVDRWSFGPGERQHDVPDEAELASIQKRTGQRHLHARLDPPAIKKDIADLRVDLSAIAKGHGVDRLVRLLNEAGLPNVFVEVGGEVRVTGTKRTPAGRQSWKVGIQKPDARVNQLALAHPMQDAAMATSGDYRNYFEVDGKRYSHTLNPTTGKPIEHSLASVTVIAESCAKADGWATALNVAGLEPAMQLAKDQGLDTLLIHRINNPHGEDMIAFKVNGTGTMAEIAERMNASSVFAQASMSTSEGSFAERMMPILILTAAGFGAVLLAMAVGVIFGRKAISGSCGGLNATTDADGTTRCSMCSTPSDGCKELRDKMAESEKLNA</sequence>
<dbReference type="Pfam" id="PF04400">
    <property type="entry name" value="NqrM"/>
    <property type="match status" value="1"/>
</dbReference>
<dbReference type="Pfam" id="PF02424">
    <property type="entry name" value="ApbE"/>
    <property type="match status" value="1"/>
</dbReference>
<evidence type="ECO:0000256" key="7">
    <source>
        <dbReference type="ARBA" id="ARBA00022827"/>
    </source>
</evidence>
<evidence type="ECO:0000256" key="10">
    <source>
        <dbReference type="ARBA" id="ARBA00048540"/>
    </source>
</evidence>
<evidence type="ECO:0000256" key="4">
    <source>
        <dbReference type="ARBA" id="ARBA00022630"/>
    </source>
</evidence>
<dbReference type="PANTHER" id="PTHR30040">
    <property type="entry name" value="THIAMINE BIOSYNTHESIS LIPOPROTEIN APBE"/>
    <property type="match status" value="1"/>
</dbReference>
<evidence type="ECO:0000256" key="8">
    <source>
        <dbReference type="ARBA" id="ARBA00022842"/>
    </source>
</evidence>
<keyword evidence="7" id="KW-0274">FAD</keyword>
<dbReference type="EC" id="2.7.1.180" evidence="2"/>
<dbReference type="EMBL" id="FXUG01000022">
    <property type="protein sequence ID" value="SMP77009.1"/>
    <property type="molecule type" value="Genomic_DNA"/>
</dbReference>
<keyword evidence="11" id="KW-0812">Transmembrane</keyword>
<organism evidence="13 14">
    <name type="scientific">Neorhodopirellula lusitana</name>
    <dbReference type="NCBI Taxonomy" id="445327"/>
    <lineage>
        <taxon>Bacteria</taxon>
        <taxon>Pseudomonadati</taxon>
        <taxon>Planctomycetota</taxon>
        <taxon>Planctomycetia</taxon>
        <taxon>Pirellulales</taxon>
        <taxon>Pirellulaceae</taxon>
        <taxon>Neorhodopirellula</taxon>
    </lineage>
</organism>
<feature type="chain" id="PRO_5047389310" description="FAD:protein FMN transferase" evidence="12">
    <location>
        <begin position="25"/>
        <end position="457"/>
    </location>
</feature>
<accession>A0ABY1QRY3</accession>
<dbReference type="InterPro" id="IPR007495">
    <property type="entry name" value="NqrM"/>
</dbReference>
<keyword evidence="4" id="KW-0285">Flavoprotein</keyword>
<keyword evidence="8" id="KW-0460">Magnesium</keyword>
<feature type="signal peptide" evidence="12">
    <location>
        <begin position="1"/>
        <end position="24"/>
    </location>
</feature>
<name>A0ABY1QRY3_9BACT</name>
<dbReference type="InterPro" id="IPR024932">
    <property type="entry name" value="ApbE"/>
</dbReference>
<keyword evidence="12" id="KW-0732">Signal</keyword>
<evidence type="ECO:0000256" key="2">
    <source>
        <dbReference type="ARBA" id="ARBA00011955"/>
    </source>
</evidence>
<reference evidence="13 14" key="1">
    <citation type="submission" date="2017-05" db="EMBL/GenBank/DDBJ databases">
        <authorList>
            <person name="Varghese N."/>
            <person name="Submissions S."/>
        </authorList>
    </citation>
    <scope>NUCLEOTIDE SEQUENCE [LARGE SCALE GENOMIC DNA]</scope>
    <source>
        <strain evidence="13 14">DSM 25457</strain>
    </source>
</reference>
<comment type="cofactor">
    <cofactor evidence="1">
        <name>Mg(2+)</name>
        <dbReference type="ChEBI" id="CHEBI:18420"/>
    </cofactor>
</comment>
<gene>
    <name evidence="13" type="ORF">SAMN06265222_12263</name>
</gene>
<evidence type="ECO:0000256" key="5">
    <source>
        <dbReference type="ARBA" id="ARBA00022679"/>
    </source>
</evidence>
<dbReference type="PANTHER" id="PTHR30040:SF2">
    <property type="entry name" value="FAD:PROTEIN FMN TRANSFERASE"/>
    <property type="match status" value="1"/>
</dbReference>
<proteinExistence type="predicted"/>
<keyword evidence="13" id="KW-0449">Lipoprotein</keyword>
<keyword evidence="6" id="KW-0479">Metal-binding</keyword>
<keyword evidence="14" id="KW-1185">Reference proteome</keyword>
<evidence type="ECO:0000256" key="12">
    <source>
        <dbReference type="SAM" id="SignalP"/>
    </source>
</evidence>
<keyword evidence="11" id="KW-1133">Transmembrane helix</keyword>
<feature type="transmembrane region" description="Helical" evidence="11">
    <location>
        <begin position="384"/>
        <end position="408"/>
    </location>
</feature>
<dbReference type="Proteomes" id="UP001158067">
    <property type="component" value="Unassembled WGS sequence"/>
</dbReference>
<protein>
    <recommendedName>
        <fullName evidence="3">FAD:protein FMN transferase</fullName>
        <ecNumber evidence="2">2.7.1.180</ecNumber>
    </recommendedName>
    <alternativeName>
        <fullName evidence="9">Flavin transferase</fullName>
    </alternativeName>
</protein>
<dbReference type="SUPFAM" id="SSF143631">
    <property type="entry name" value="ApbE-like"/>
    <property type="match status" value="1"/>
</dbReference>
<evidence type="ECO:0000256" key="9">
    <source>
        <dbReference type="ARBA" id="ARBA00031306"/>
    </source>
</evidence>
<dbReference type="InterPro" id="IPR003374">
    <property type="entry name" value="ApbE-like_sf"/>
</dbReference>
<evidence type="ECO:0000256" key="6">
    <source>
        <dbReference type="ARBA" id="ARBA00022723"/>
    </source>
</evidence>
<dbReference type="Gene3D" id="3.10.520.10">
    <property type="entry name" value="ApbE-like domains"/>
    <property type="match status" value="1"/>
</dbReference>
<evidence type="ECO:0000256" key="1">
    <source>
        <dbReference type="ARBA" id="ARBA00001946"/>
    </source>
</evidence>
<evidence type="ECO:0000256" key="11">
    <source>
        <dbReference type="SAM" id="Phobius"/>
    </source>
</evidence>
<evidence type="ECO:0000313" key="14">
    <source>
        <dbReference type="Proteomes" id="UP001158067"/>
    </source>
</evidence>